<sequence>MTREGRSMSATYPAPLGRTVRSEDEILDDARAADAFWAGLEHLDEPRRAAILREANPVPSGPVDALSSPATPIATSLPPPRLGRREHDRELALERRRLQLWLERATHPTHHLLNRLRAERDAIHSEASESPRPRVRYVRGEIHPAGMSYRQALDIAIACLDREVELAGESEGTQTRPDNATPVPAALGR</sequence>
<name>A0A2W5U2V1_9BACT</name>
<feature type="region of interest" description="Disordered" evidence="1">
    <location>
        <begin position="59"/>
        <end position="83"/>
    </location>
</feature>
<dbReference type="EMBL" id="QFQP01000143">
    <property type="protein sequence ID" value="PZR02988.1"/>
    <property type="molecule type" value="Genomic_DNA"/>
</dbReference>
<protein>
    <submittedName>
        <fullName evidence="2">Uncharacterized protein</fullName>
    </submittedName>
</protein>
<accession>A0A2W5U2V1</accession>
<gene>
    <name evidence="2" type="ORF">DI536_36545</name>
</gene>
<evidence type="ECO:0000313" key="3">
    <source>
        <dbReference type="Proteomes" id="UP000249061"/>
    </source>
</evidence>
<proteinExistence type="predicted"/>
<evidence type="ECO:0000313" key="2">
    <source>
        <dbReference type="EMBL" id="PZR02988.1"/>
    </source>
</evidence>
<organism evidence="2 3">
    <name type="scientific">Archangium gephyra</name>
    <dbReference type="NCBI Taxonomy" id="48"/>
    <lineage>
        <taxon>Bacteria</taxon>
        <taxon>Pseudomonadati</taxon>
        <taxon>Myxococcota</taxon>
        <taxon>Myxococcia</taxon>
        <taxon>Myxococcales</taxon>
        <taxon>Cystobacterineae</taxon>
        <taxon>Archangiaceae</taxon>
        <taxon>Archangium</taxon>
    </lineage>
</organism>
<reference evidence="2 3" key="1">
    <citation type="submission" date="2017-08" db="EMBL/GenBank/DDBJ databases">
        <title>Infants hospitalized years apart are colonized by the same room-sourced microbial strains.</title>
        <authorList>
            <person name="Brooks B."/>
            <person name="Olm M.R."/>
            <person name="Firek B.A."/>
            <person name="Baker R."/>
            <person name="Thomas B.C."/>
            <person name="Morowitz M.J."/>
            <person name="Banfield J.F."/>
        </authorList>
    </citation>
    <scope>NUCLEOTIDE SEQUENCE [LARGE SCALE GENOMIC DNA]</scope>
    <source>
        <strain evidence="2">S2_003_000_R2_14</strain>
    </source>
</reference>
<comment type="caution">
    <text evidence="2">The sequence shown here is derived from an EMBL/GenBank/DDBJ whole genome shotgun (WGS) entry which is preliminary data.</text>
</comment>
<dbReference type="Proteomes" id="UP000249061">
    <property type="component" value="Unassembled WGS sequence"/>
</dbReference>
<feature type="region of interest" description="Disordered" evidence="1">
    <location>
        <begin position="167"/>
        <end position="189"/>
    </location>
</feature>
<dbReference type="AlphaFoldDB" id="A0A2W5U2V1"/>
<evidence type="ECO:0000256" key="1">
    <source>
        <dbReference type="SAM" id="MobiDB-lite"/>
    </source>
</evidence>